<evidence type="ECO:0000313" key="4">
    <source>
        <dbReference type="Proteomes" id="UP000183002"/>
    </source>
</evidence>
<dbReference type="RefSeq" id="WP_050520701.1">
    <property type="nucleotide sequence ID" value="NZ_FOCO01000049.1"/>
</dbReference>
<evidence type="ECO:0000313" key="3">
    <source>
        <dbReference type="EMBL" id="SEO12275.1"/>
    </source>
</evidence>
<keyword evidence="1" id="KW-0175">Coiled coil</keyword>
<sequence>MLEFLDGFGNEGSAIGGIVALIVAVVGFFTWLFIRKTTPKAEVANFPPPVPTPPNTIQMDVEAFTTLQTKLRDEARKDLEKAHGADRTRLEEKIDELNRRLAQPEEALAQQQAIITRLEEELTRRANTLGGDRVNAAKTALKAGDTHKAKALFEEIKAQTAPDVTAHAEAEL</sequence>
<keyword evidence="2" id="KW-1133">Transmembrane helix</keyword>
<organism evidence="3 4">
    <name type="scientific">Pseudorhodobacter antarcticus</name>
    <dbReference type="NCBI Taxonomy" id="1077947"/>
    <lineage>
        <taxon>Bacteria</taxon>
        <taxon>Pseudomonadati</taxon>
        <taxon>Pseudomonadota</taxon>
        <taxon>Alphaproteobacteria</taxon>
        <taxon>Rhodobacterales</taxon>
        <taxon>Paracoccaceae</taxon>
        <taxon>Pseudorhodobacter</taxon>
    </lineage>
</organism>
<gene>
    <name evidence="3" type="ORF">SAMN05216227_104915</name>
</gene>
<feature type="transmembrane region" description="Helical" evidence="2">
    <location>
        <begin position="12"/>
        <end position="34"/>
    </location>
</feature>
<accession>A0A1H8M4L7</accession>
<dbReference type="EMBL" id="FOCO01000049">
    <property type="protein sequence ID" value="SEO12275.1"/>
    <property type="molecule type" value="Genomic_DNA"/>
</dbReference>
<keyword evidence="2" id="KW-0472">Membrane</keyword>
<keyword evidence="4" id="KW-1185">Reference proteome</keyword>
<dbReference type="AlphaFoldDB" id="A0A1H8M4L7"/>
<feature type="coiled-coil region" evidence="1">
    <location>
        <begin position="80"/>
        <end position="107"/>
    </location>
</feature>
<evidence type="ECO:0000256" key="2">
    <source>
        <dbReference type="SAM" id="Phobius"/>
    </source>
</evidence>
<reference evidence="3 4" key="1">
    <citation type="submission" date="2016-10" db="EMBL/GenBank/DDBJ databases">
        <authorList>
            <person name="de Groot N.N."/>
        </authorList>
    </citation>
    <scope>NUCLEOTIDE SEQUENCE [LARGE SCALE GENOMIC DNA]</scope>
    <source>
        <strain evidence="3 4">CGMCC 1.10836</strain>
    </source>
</reference>
<keyword evidence="2" id="KW-0812">Transmembrane</keyword>
<evidence type="ECO:0000256" key="1">
    <source>
        <dbReference type="SAM" id="Coils"/>
    </source>
</evidence>
<protein>
    <submittedName>
        <fullName evidence="3">Uncharacterized protein</fullName>
    </submittedName>
</protein>
<dbReference type="Proteomes" id="UP000183002">
    <property type="component" value="Unassembled WGS sequence"/>
</dbReference>
<dbReference type="STRING" id="1077947.SAMN05216227_104915"/>
<proteinExistence type="predicted"/>
<name>A0A1H8M4L7_9RHOB</name>